<dbReference type="AlphaFoldDB" id="A0A9K3LD39"/>
<organism evidence="3 4">
    <name type="scientific">Nitzschia inconspicua</name>
    <dbReference type="NCBI Taxonomy" id="303405"/>
    <lineage>
        <taxon>Eukaryota</taxon>
        <taxon>Sar</taxon>
        <taxon>Stramenopiles</taxon>
        <taxon>Ochrophyta</taxon>
        <taxon>Bacillariophyta</taxon>
        <taxon>Bacillariophyceae</taxon>
        <taxon>Bacillariophycidae</taxon>
        <taxon>Bacillariales</taxon>
        <taxon>Bacillariaceae</taxon>
        <taxon>Nitzschia</taxon>
    </lineage>
</organism>
<evidence type="ECO:0000313" key="4">
    <source>
        <dbReference type="Proteomes" id="UP000693970"/>
    </source>
</evidence>
<feature type="transmembrane region" description="Helical" evidence="1">
    <location>
        <begin position="370"/>
        <end position="389"/>
    </location>
</feature>
<feature type="chain" id="PRO_5039902266" evidence="2">
    <location>
        <begin position="26"/>
        <end position="431"/>
    </location>
</feature>
<keyword evidence="1" id="KW-0472">Membrane</keyword>
<dbReference type="OrthoDB" id="38238at2759"/>
<gene>
    <name evidence="3" type="ORF">IV203_034663</name>
</gene>
<comment type="caution">
    <text evidence="3">The sequence shown here is derived from an EMBL/GenBank/DDBJ whole genome shotgun (WGS) entry which is preliminary data.</text>
</comment>
<evidence type="ECO:0000256" key="1">
    <source>
        <dbReference type="SAM" id="Phobius"/>
    </source>
</evidence>
<dbReference type="Proteomes" id="UP000693970">
    <property type="component" value="Unassembled WGS sequence"/>
</dbReference>
<name>A0A9K3LD39_9STRA</name>
<keyword evidence="2" id="KW-0732">Signal</keyword>
<accession>A0A9K3LD39</accession>
<proteinExistence type="predicted"/>
<protein>
    <submittedName>
        <fullName evidence="3">Lipoprotein, type 6</fullName>
    </submittedName>
</protein>
<sequence>MRRGCPVAVLLCLAVGVVTIHHVHAQATFANVTLRANGGDLEAVVYLPQGLKPGEPTYYQSTRFDWSSMIGHITRTSTDWQGNKETHTLYGIRNWRVPHDPYWPESGMGLASEFGVGDDGSFCNFFCGWNHVNEVTNGVLGYRDAKIGESFLKIGVGELIKGSCSSCDSAEDYKFNITCQDNLEKYRKGAFCHSMVFTPLFTCDSHPVGSGYEVDVDLAATDGEYEEPGTWSWATPLQDYAEIDATKDTVSIRMQRGVESNVRIKAEFVKDDHSRGGFTLKACHTSIHETIPEVSKSSSGISMYAYNLYVESGTFSPEPQIYIHLMPGQSTSWTQQLDFQDYLPPSPSSRFYSLQQNINPMMHSFHPPPIPMAVVSILAGAVLGAFLMLRMTKRSRGSYNLIPDCDPLVNPHADIQDNNVCGFPRDLLCKD</sequence>
<feature type="signal peptide" evidence="2">
    <location>
        <begin position="1"/>
        <end position="25"/>
    </location>
</feature>
<reference evidence="3" key="2">
    <citation type="submission" date="2021-04" db="EMBL/GenBank/DDBJ databases">
        <authorList>
            <person name="Podell S."/>
        </authorList>
    </citation>
    <scope>NUCLEOTIDE SEQUENCE</scope>
    <source>
        <strain evidence="3">Hildebrandi</strain>
    </source>
</reference>
<keyword evidence="4" id="KW-1185">Reference proteome</keyword>
<keyword evidence="1" id="KW-1133">Transmembrane helix</keyword>
<evidence type="ECO:0000313" key="3">
    <source>
        <dbReference type="EMBL" id="KAG7359565.1"/>
    </source>
</evidence>
<dbReference type="EMBL" id="JAGRRH010000013">
    <property type="protein sequence ID" value="KAG7359565.1"/>
    <property type="molecule type" value="Genomic_DNA"/>
</dbReference>
<reference evidence="3" key="1">
    <citation type="journal article" date="2021" name="Sci. Rep.">
        <title>Diploid genomic architecture of Nitzschia inconspicua, an elite biomass production diatom.</title>
        <authorList>
            <person name="Oliver A."/>
            <person name="Podell S."/>
            <person name="Pinowska A."/>
            <person name="Traller J.C."/>
            <person name="Smith S.R."/>
            <person name="McClure R."/>
            <person name="Beliaev A."/>
            <person name="Bohutskyi P."/>
            <person name="Hill E.A."/>
            <person name="Rabines A."/>
            <person name="Zheng H."/>
            <person name="Allen L.Z."/>
            <person name="Kuo A."/>
            <person name="Grigoriev I.V."/>
            <person name="Allen A.E."/>
            <person name="Hazlebeck D."/>
            <person name="Allen E.E."/>
        </authorList>
    </citation>
    <scope>NUCLEOTIDE SEQUENCE</scope>
    <source>
        <strain evidence="3">Hildebrandi</strain>
    </source>
</reference>
<keyword evidence="3" id="KW-0449">Lipoprotein</keyword>
<keyword evidence="1" id="KW-0812">Transmembrane</keyword>
<evidence type="ECO:0000256" key="2">
    <source>
        <dbReference type="SAM" id="SignalP"/>
    </source>
</evidence>